<feature type="compositionally biased region" description="Low complexity" evidence="1">
    <location>
        <begin position="86"/>
        <end position="96"/>
    </location>
</feature>
<proteinExistence type="predicted"/>
<dbReference type="Gene3D" id="3.40.50.150">
    <property type="entry name" value="Vaccinia Virus protein VP39"/>
    <property type="match status" value="1"/>
</dbReference>
<feature type="region of interest" description="Disordered" evidence="1">
    <location>
        <begin position="451"/>
        <end position="484"/>
    </location>
</feature>
<dbReference type="AlphaFoldDB" id="A0AAX6MVC9"/>
<feature type="compositionally biased region" description="Pro residues" evidence="1">
    <location>
        <begin position="55"/>
        <end position="64"/>
    </location>
</feature>
<keyword evidence="2" id="KW-0472">Membrane</keyword>
<dbReference type="GO" id="GO:0008168">
    <property type="term" value="F:methyltransferase activity"/>
    <property type="evidence" value="ECO:0007669"/>
    <property type="project" value="TreeGrafter"/>
</dbReference>
<gene>
    <name evidence="3" type="ORF">Daesc_001877</name>
</gene>
<evidence type="ECO:0000256" key="2">
    <source>
        <dbReference type="SAM" id="Phobius"/>
    </source>
</evidence>
<feature type="region of interest" description="Disordered" evidence="1">
    <location>
        <begin position="321"/>
        <end position="341"/>
    </location>
</feature>
<dbReference type="PANTHER" id="PTHR42912:SF83">
    <property type="entry name" value="METHYLTRANSFERASE TYPE 11 DOMAIN-CONTAINING PROTEIN"/>
    <property type="match status" value="1"/>
</dbReference>
<reference evidence="3 4" key="1">
    <citation type="journal article" date="2024" name="Front Chem Biol">
        <title>Unveiling the potential of Daldinia eschscholtzii MFLUCC 19-0629 through bioactivity and bioinformatics studies for enhanced sustainable agriculture production.</title>
        <authorList>
            <person name="Brooks S."/>
            <person name="Weaver J.A."/>
            <person name="Klomchit A."/>
            <person name="Alharthi S.A."/>
            <person name="Onlamun T."/>
            <person name="Nurani R."/>
            <person name="Vong T.K."/>
            <person name="Alberti F."/>
            <person name="Greco C."/>
        </authorList>
    </citation>
    <scope>NUCLEOTIDE SEQUENCE [LARGE SCALE GENOMIC DNA]</scope>
    <source>
        <strain evidence="3">MFLUCC 19-0629</strain>
    </source>
</reference>
<dbReference type="InterPro" id="IPR050508">
    <property type="entry name" value="Methyltransf_Superfamily"/>
</dbReference>
<evidence type="ECO:0000256" key="1">
    <source>
        <dbReference type="SAM" id="MobiDB-lite"/>
    </source>
</evidence>
<feature type="region of interest" description="Disordered" evidence="1">
    <location>
        <begin position="34"/>
        <end position="103"/>
    </location>
</feature>
<keyword evidence="2" id="KW-1133">Transmembrane helix</keyword>
<accession>A0AAX6MVC9</accession>
<feature type="compositionally biased region" description="Pro residues" evidence="1">
    <location>
        <begin position="76"/>
        <end position="85"/>
    </location>
</feature>
<dbReference type="PANTHER" id="PTHR42912">
    <property type="entry name" value="METHYLTRANSFERASE"/>
    <property type="match status" value="1"/>
</dbReference>
<keyword evidence="2" id="KW-0812">Transmembrane</keyword>
<dbReference type="SUPFAM" id="SSF53335">
    <property type="entry name" value="S-adenosyl-L-methionine-dependent methyltransferases"/>
    <property type="match status" value="1"/>
</dbReference>
<dbReference type="Proteomes" id="UP001369815">
    <property type="component" value="Unassembled WGS sequence"/>
</dbReference>
<name>A0AAX6MVC9_9PEZI</name>
<evidence type="ECO:0000313" key="3">
    <source>
        <dbReference type="EMBL" id="KAK6956598.1"/>
    </source>
</evidence>
<sequence>MMRPTYPQNLAMRSLVRNSGIKGNSFKWIDGGCRRFATGKRSPPPPPEQHRTAPKPLPYQPAKPNPKLTPESSPKPVIPPTPPPFSSSSSSSSSSSKGYEDKRRPISELVRDRWFPLFGAGAAVVCVGFFTSSLVFYWRTQPAEHWTPGQEPETPTGRPTIQSPREFDQHLDKSEWRFGITKLRRHIGSELARGHVLEVAVGAGRNFDYYDWSVVTSGLESAEDKEKSSWFGWSGKADGKKPAPASASAPQNENAILSFTGLDISPPMLDLALTRIRQVVPFMADQIPRKPMFYRLASKTADSGEEGISLANNRIRLLKADAQTSLPPPPSSPSDPNARPEKYDTVIQTFGLCSVRDPVRLLSKMASVVKPETGRIILLEHGRSWYELVNGLLDRSARQHFERFGCWWNRDVELVVRAAERAVPGLEVVRLERPGWVTLGTHVLVEMRVREDPARAPPHPTDTNSPFGTVDGDRDQDSAKTATSWWSSVVSINSSPKKDN</sequence>
<dbReference type="EMBL" id="JBANMG010000002">
    <property type="protein sequence ID" value="KAK6956598.1"/>
    <property type="molecule type" value="Genomic_DNA"/>
</dbReference>
<evidence type="ECO:0000313" key="4">
    <source>
        <dbReference type="Proteomes" id="UP001369815"/>
    </source>
</evidence>
<organism evidence="3 4">
    <name type="scientific">Daldinia eschscholtzii</name>
    <dbReference type="NCBI Taxonomy" id="292717"/>
    <lineage>
        <taxon>Eukaryota</taxon>
        <taxon>Fungi</taxon>
        <taxon>Dikarya</taxon>
        <taxon>Ascomycota</taxon>
        <taxon>Pezizomycotina</taxon>
        <taxon>Sordariomycetes</taxon>
        <taxon>Xylariomycetidae</taxon>
        <taxon>Xylariales</taxon>
        <taxon>Hypoxylaceae</taxon>
        <taxon>Daldinia</taxon>
    </lineage>
</organism>
<comment type="caution">
    <text evidence="3">The sequence shown here is derived from an EMBL/GenBank/DDBJ whole genome shotgun (WGS) entry which is preliminary data.</text>
</comment>
<keyword evidence="4" id="KW-1185">Reference proteome</keyword>
<feature type="region of interest" description="Disordered" evidence="1">
    <location>
        <begin position="145"/>
        <end position="166"/>
    </location>
</feature>
<protein>
    <submittedName>
        <fullName evidence="3">Uncharacterized protein</fullName>
    </submittedName>
</protein>
<feature type="transmembrane region" description="Helical" evidence="2">
    <location>
        <begin position="114"/>
        <end position="138"/>
    </location>
</feature>
<dbReference type="InterPro" id="IPR029063">
    <property type="entry name" value="SAM-dependent_MTases_sf"/>
</dbReference>